<organism evidence="4">
    <name type="scientific">Melampsora larici-populina (strain 98AG31 / pathotype 3-4-7)</name>
    <name type="common">Poplar leaf rust fungus</name>
    <dbReference type="NCBI Taxonomy" id="747676"/>
    <lineage>
        <taxon>Eukaryota</taxon>
        <taxon>Fungi</taxon>
        <taxon>Dikarya</taxon>
        <taxon>Basidiomycota</taxon>
        <taxon>Pucciniomycotina</taxon>
        <taxon>Pucciniomycetes</taxon>
        <taxon>Pucciniales</taxon>
        <taxon>Melampsoraceae</taxon>
        <taxon>Melampsora</taxon>
    </lineage>
</organism>
<dbReference type="KEGG" id="mlr:MELLADRAFT_110447"/>
<dbReference type="InParanoid" id="F4RZU6"/>
<evidence type="ECO:0000256" key="1">
    <source>
        <dbReference type="SAM" id="MobiDB-lite"/>
    </source>
</evidence>
<feature type="region of interest" description="Disordered" evidence="1">
    <location>
        <begin position="50"/>
        <end position="72"/>
    </location>
</feature>
<protein>
    <recommendedName>
        <fullName evidence="2">DUF7872 domain-containing protein</fullName>
    </recommendedName>
</protein>
<dbReference type="InterPro" id="IPR057194">
    <property type="entry name" value="DUF7872"/>
</dbReference>
<evidence type="ECO:0000313" key="4">
    <source>
        <dbReference type="Proteomes" id="UP000001072"/>
    </source>
</evidence>
<dbReference type="EMBL" id="GL883133">
    <property type="protein sequence ID" value="EGG02126.1"/>
    <property type="molecule type" value="Genomic_DNA"/>
</dbReference>
<gene>
    <name evidence="3" type="ORF">MELLADRAFT_110447</name>
</gene>
<reference evidence="4" key="1">
    <citation type="journal article" date="2011" name="Proc. Natl. Acad. Sci. U.S.A.">
        <title>Obligate biotrophy features unraveled by the genomic analysis of rust fungi.</title>
        <authorList>
            <person name="Duplessis S."/>
            <person name="Cuomo C.A."/>
            <person name="Lin Y.-C."/>
            <person name="Aerts A."/>
            <person name="Tisserant E."/>
            <person name="Veneault-Fourrey C."/>
            <person name="Joly D.L."/>
            <person name="Hacquard S."/>
            <person name="Amselem J."/>
            <person name="Cantarel B.L."/>
            <person name="Chiu R."/>
            <person name="Coutinho P.M."/>
            <person name="Feau N."/>
            <person name="Field M."/>
            <person name="Frey P."/>
            <person name="Gelhaye E."/>
            <person name="Goldberg J."/>
            <person name="Grabherr M.G."/>
            <person name="Kodira C.D."/>
            <person name="Kohler A."/>
            <person name="Kuees U."/>
            <person name="Lindquist E.A."/>
            <person name="Lucas S.M."/>
            <person name="Mago R."/>
            <person name="Mauceli E."/>
            <person name="Morin E."/>
            <person name="Murat C."/>
            <person name="Pangilinan J.L."/>
            <person name="Park R."/>
            <person name="Pearson M."/>
            <person name="Quesneville H."/>
            <person name="Rouhier N."/>
            <person name="Sakthikumar S."/>
            <person name="Salamov A.A."/>
            <person name="Schmutz J."/>
            <person name="Selles B."/>
            <person name="Shapiro H."/>
            <person name="Tanguay P."/>
            <person name="Tuskan G.A."/>
            <person name="Henrissat B."/>
            <person name="Van de Peer Y."/>
            <person name="Rouze P."/>
            <person name="Ellis J.G."/>
            <person name="Dodds P.N."/>
            <person name="Schein J.E."/>
            <person name="Zhong S."/>
            <person name="Hamelin R.C."/>
            <person name="Grigoriev I.V."/>
            <person name="Szabo L.J."/>
            <person name="Martin F."/>
        </authorList>
    </citation>
    <scope>NUCLEOTIDE SEQUENCE [LARGE SCALE GENOMIC DNA]</scope>
    <source>
        <strain evidence="4">98AG31 / pathotype 3-4-7</strain>
    </source>
</reference>
<dbReference type="GeneID" id="18924085"/>
<sequence length="464" mass="51263">MILPLGRHLIYLYLFLNSYIRYGLSELHSPNLSENNTTLLDPPILPPIPKPPSPVSSNSTNQSGNLSRIDNACKPLPLTPELWKELKLHEYLLTYPQGDQLSLEAYAEKVGATNFVCGIGKVCDASQICMPVSAPDWYILVAVQNWNSFSNTMYDATGFAISILQGLVTSIVNDIVPHEPDNLAIQSTLLGLVAGLFGAIPGFLYPQGLAFFGSTVWPFVQGGTGFLSGIAWTYHNLYAILPTDELSKTNDISYLLSKAQASTQAMLADTTESATRAGISTEKGLYGILKDGIFLNNHFSGSEMTEGDIQTSISRVARARLLAAIWKAKGYFVVRGREPCTQDGPNGAYSDDQMMSYCDQDGIMFQIVKSEEGELIEKFTWAHLIPAKYNLKFEYFVIHSWSCQQKYLTYAYDPYLNSLLPADPDAECIVSLAVCDMTREDIHKYSKKHGLLAACQKIGMLPNI</sequence>
<accession>F4RZU6</accession>
<keyword evidence="4" id="KW-1185">Reference proteome</keyword>
<dbReference type="Proteomes" id="UP000001072">
    <property type="component" value="Unassembled WGS sequence"/>
</dbReference>
<dbReference type="HOGENOM" id="CLU_030195_1_0_1"/>
<evidence type="ECO:0000313" key="3">
    <source>
        <dbReference type="EMBL" id="EGG02126.1"/>
    </source>
</evidence>
<dbReference type="Pfam" id="PF25278">
    <property type="entry name" value="DUF7872"/>
    <property type="match status" value="1"/>
</dbReference>
<dbReference type="RefSeq" id="XP_007414663.1">
    <property type="nucleotide sequence ID" value="XM_007414601.1"/>
</dbReference>
<dbReference type="AlphaFoldDB" id="F4RZU6"/>
<evidence type="ECO:0000259" key="2">
    <source>
        <dbReference type="Pfam" id="PF25278"/>
    </source>
</evidence>
<dbReference type="PANTHER" id="PTHR33339:SF1">
    <property type="entry name" value="LYSM DOMAIN-CONTAINING PROTEIN"/>
    <property type="match status" value="1"/>
</dbReference>
<dbReference type="PANTHER" id="PTHR33339">
    <property type="entry name" value="LYSM DOMAIN-CONTAINING PROTEIN"/>
    <property type="match status" value="1"/>
</dbReference>
<dbReference type="OrthoDB" id="2501761at2759"/>
<feature type="domain" description="DUF7872" evidence="2">
    <location>
        <begin position="244"/>
        <end position="462"/>
    </location>
</feature>
<proteinExistence type="predicted"/>
<name>F4RZU6_MELLP</name>
<dbReference type="VEuPathDB" id="FungiDB:MELLADRAFT_110447"/>